<feature type="compositionally biased region" description="Basic and acidic residues" evidence="1">
    <location>
        <begin position="1"/>
        <end position="11"/>
    </location>
</feature>
<evidence type="ECO:0000313" key="2">
    <source>
        <dbReference type="EMBL" id="MCI42115.1"/>
    </source>
</evidence>
<feature type="region of interest" description="Disordered" evidence="1">
    <location>
        <begin position="1"/>
        <end position="96"/>
    </location>
</feature>
<reference evidence="2 3" key="1">
    <citation type="journal article" date="2018" name="Front. Plant Sci.">
        <title>Red Clover (Trifolium pratense) and Zigzag Clover (T. medium) - A Picture of Genomic Similarities and Differences.</title>
        <authorList>
            <person name="Dluhosova J."/>
            <person name="Istvanek J."/>
            <person name="Nedelnik J."/>
            <person name="Repkova J."/>
        </authorList>
    </citation>
    <scope>NUCLEOTIDE SEQUENCE [LARGE SCALE GENOMIC DNA]</scope>
    <source>
        <strain evidence="3">cv. 10/8</strain>
        <tissue evidence="2">Leaf</tissue>
    </source>
</reference>
<name>A0A392S2K0_9FABA</name>
<evidence type="ECO:0000256" key="1">
    <source>
        <dbReference type="SAM" id="MobiDB-lite"/>
    </source>
</evidence>
<dbReference type="EMBL" id="LXQA010300460">
    <property type="protein sequence ID" value="MCI42115.1"/>
    <property type="molecule type" value="Genomic_DNA"/>
</dbReference>
<dbReference type="AlphaFoldDB" id="A0A392S2K0"/>
<proteinExistence type="predicted"/>
<keyword evidence="3" id="KW-1185">Reference proteome</keyword>
<dbReference type="Proteomes" id="UP000265520">
    <property type="component" value="Unassembled WGS sequence"/>
</dbReference>
<evidence type="ECO:0000313" key="3">
    <source>
        <dbReference type="Proteomes" id="UP000265520"/>
    </source>
</evidence>
<protein>
    <submittedName>
        <fullName evidence="2">Uncharacterized protein</fullName>
    </submittedName>
</protein>
<sequence>MVDVLEWKNDYENDIEEAIEGNEEVGNNGNEEGRNNGNEEGGNNDDTTNSIESNSSYSESHEDESPNMIEGRVRRTPSYLADYETGEGLSDEDNLN</sequence>
<feature type="compositionally biased region" description="Low complexity" evidence="1">
    <location>
        <begin position="24"/>
        <end position="38"/>
    </location>
</feature>
<comment type="caution">
    <text evidence="2">The sequence shown here is derived from an EMBL/GenBank/DDBJ whole genome shotgun (WGS) entry which is preliminary data.</text>
</comment>
<accession>A0A392S2K0</accession>
<feature type="non-terminal residue" evidence="2">
    <location>
        <position position="96"/>
    </location>
</feature>
<organism evidence="2 3">
    <name type="scientific">Trifolium medium</name>
    <dbReference type="NCBI Taxonomy" id="97028"/>
    <lineage>
        <taxon>Eukaryota</taxon>
        <taxon>Viridiplantae</taxon>
        <taxon>Streptophyta</taxon>
        <taxon>Embryophyta</taxon>
        <taxon>Tracheophyta</taxon>
        <taxon>Spermatophyta</taxon>
        <taxon>Magnoliopsida</taxon>
        <taxon>eudicotyledons</taxon>
        <taxon>Gunneridae</taxon>
        <taxon>Pentapetalae</taxon>
        <taxon>rosids</taxon>
        <taxon>fabids</taxon>
        <taxon>Fabales</taxon>
        <taxon>Fabaceae</taxon>
        <taxon>Papilionoideae</taxon>
        <taxon>50 kb inversion clade</taxon>
        <taxon>NPAAA clade</taxon>
        <taxon>Hologalegina</taxon>
        <taxon>IRL clade</taxon>
        <taxon>Trifolieae</taxon>
        <taxon>Trifolium</taxon>
    </lineage>
</organism>
<feature type="compositionally biased region" description="Acidic residues" evidence="1">
    <location>
        <begin position="12"/>
        <end position="23"/>
    </location>
</feature>